<comment type="caution">
    <text evidence="1">The sequence shown here is derived from an EMBL/GenBank/DDBJ whole genome shotgun (WGS) entry which is preliminary data.</text>
</comment>
<dbReference type="Proteomes" id="UP000549617">
    <property type="component" value="Unassembled WGS sequence"/>
</dbReference>
<name>A0A7W9AKY3_9SPHN</name>
<dbReference type="PANTHER" id="PTHR12526">
    <property type="entry name" value="GLYCOSYLTRANSFERASE"/>
    <property type="match status" value="1"/>
</dbReference>
<dbReference type="PANTHER" id="PTHR12526:SF600">
    <property type="entry name" value="GLYCOSYL TRANSFERASE GROUP 1"/>
    <property type="match status" value="1"/>
</dbReference>
<dbReference type="InterPro" id="IPR017521">
    <property type="entry name" value="Sugar_tfrase_PEP-CTERM_Stp1"/>
</dbReference>
<protein>
    <submittedName>
        <fullName evidence="1">Sugar transferase (PEP-CTERM/EpsH1 system associated)</fullName>
    </submittedName>
</protein>
<dbReference type="Pfam" id="PF13692">
    <property type="entry name" value="Glyco_trans_1_4"/>
    <property type="match status" value="1"/>
</dbReference>
<accession>A0A7W9AKY3</accession>
<evidence type="ECO:0000313" key="1">
    <source>
        <dbReference type="EMBL" id="MBB5687391.1"/>
    </source>
</evidence>
<dbReference type="NCBIfam" id="TIGR03087">
    <property type="entry name" value="stp1"/>
    <property type="match status" value="1"/>
</dbReference>
<keyword evidence="1" id="KW-0808">Transferase</keyword>
<dbReference type="AlphaFoldDB" id="A0A7W9AKY3"/>
<evidence type="ECO:0000313" key="2">
    <source>
        <dbReference type="Proteomes" id="UP000549617"/>
    </source>
</evidence>
<dbReference type="EMBL" id="JACIJC010000005">
    <property type="protein sequence ID" value="MBB5687391.1"/>
    <property type="molecule type" value="Genomic_DNA"/>
</dbReference>
<dbReference type="CDD" id="cd03801">
    <property type="entry name" value="GT4_PimA-like"/>
    <property type="match status" value="1"/>
</dbReference>
<dbReference type="SUPFAM" id="SSF53756">
    <property type="entry name" value="UDP-Glycosyltransferase/glycogen phosphorylase"/>
    <property type="match status" value="1"/>
</dbReference>
<gene>
    <name evidence="1" type="ORF">FHS49_003419</name>
</gene>
<reference evidence="1 2" key="1">
    <citation type="submission" date="2020-08" db="EMBL/GenBank/DDBJ databases">
        <title>Genomic Encyclopedia of Type Strains, Phase IV (KMG-IV): sequencing the most valuable type-strain genomes for metagenomic binning, comparative biology and taxonomic classification.</title>
        <authorList>
            <person name="Goeker M."/>
        </authorList>
    </citation>
    <scope>NUCLEOTIDE SEQUENCE [LARGE SCALE GENOMIC DNA]</scope>
    <source>
        <strain evidence="1 2">DSM 25079</strain>
    </source>
</reference>
<dbReference type="GO" id="GO:0016757">
    <property type="term" value="F:glycosyltransferase activity"/>
    <property type="evidence" value="ECO:0007669"/>
    <property type="project" value="TreeGrafter"/>
</dbReference>
<dbReference type="Gene3D" id="3.40.50.2000">
    <property type="entry name" value="Glycogen Phosphorylase B"/>
    <property type="match status" value="2"/>
</dbReference>
<sequence>MREILFLAHRLPWPPDRGDKIRSWHLLKRLAQIAPVHVACFADDAEELAHADALDSFAARRCVVQRTRTRLCGVASGVLTGRPFSLSLFDSAQIRAFVAHTLATRDIGCIFGFSAQMAPFVPQDRGDVRFVMDFVDVDSQKFKSYAQSAGPVMRRVYAREARLLARFEQETAARADVNLFVSEAEAALFRRLSGNDYVSALPNGVDAAFFDPAGAYDRPAFDGPLIVLTGQMDYRPNVDAVTRFARETLPLIRAAQPKARIAIVGRKPVAAVTALAALPGVIVTGEVADVRGWLAAADVVVAPLGIARGIQNKVLEAMAMARPVVASTAAFEGIEAAAGRDLLVADGAVAEAKAVLGLMADPDRASSMGRAARAQVRVAYDWDARLSGLPAIVGIG</sequence>
<proteinExistence type="predicted"/>
<organism evidence="1 2">
    <name type="scientific">Sphingobium boeckii</name>
    <dbReference type="NCBI Taxonomy" id="1082345"/>
    <lineage>
        <taxon>Bacteria</taxon>
        <taxon>Pseudomonadati</taxon>
        <taxon>Pseudomonadota</taxon>
        <taxon>Alphaproteobacteria</taxon>
        <taxon>Sphingomonadales</taxon>
        <taxon>Sphingomonadaceae</taxon>
        <taxon>Sphingobium</taxon>
    </lineage>
</organism>
<keyword evidence="2" id="KW-1185">Reference proteome</keyword>